<keyword evidence="1" id="KW-0812">Transmembrane</keyword>
<reference evidence="3 5" key="2">
    <citation type="submission" date="2019-10" db="EMBL/GenBank/DDBJ databases">
        <authorList>
            <consortium name="Melissa Lawson"/>
            <person name="O'neill I."/>
        </authorList>
    </citation>
    <scope>NUCLEOTIDE SEQUENCE [LARGE SCALE GENOMIC DNA]</scope>
    <source>
        <strain evidence="3">LH_24</strain>
    </source>
</reference>
<sequence>MALQMRVYAEIASVEAKVMWGMGWRQLVASALMLVLGGGEVAVFFLLLEQPDLGSYLLFVVCLPPALWGWWRPKGLKPERYLGYMIRQRFGRNIHTLENLEPARWPAKPSLRERALRRGAGRSGRGR</sequence>
<evidence type="ECO:0000313" key="3">
    <source>
        <dbReference type="EMBL" id="VWQ13284.1"/>
    </source>
</evidence>
<reference evidence="2 4" key="1">
    <citation type="submission" date="2017-05" db="EMBL/GenBank/DDBJ databases">
        <title>Comparative genomics and methylome analysis of the gut commensal Bifidobacterium breve.</title>
        <authorList>
            <person name="Bottacini F."/>
            <person name="Morrissey R."/>
            <person name="Roberts R.J."/>
            <person name="James K."/>
            <person name="van Breen J."/>
            <person name="Egan M."/>
            <person name="Lambert J."/>
            <person name="van Limpt K."/>
            <person name="Stanton C."/>
            <person name="Knol J."/>
            <person name="O' Connell Motherway M."/>
            <person name="van Sinderen D."/>
        </authorList>
    </citation>
    <scope>NUCLEOTIDE SEQUENCE [LARGE SCALE GENOMIC DNA]</scope>
    <source>
        <strain evidence="2 4">215W447a</strain>
    </source>
</reference>
<dbReference type="AlphaFoldDB" id="A0A0M4LMC5"/>
<dbReference type="Proteomes" id="UP000232491">
    <property type="component" value="Chromosome"/>
</dbReference>
<gene>
    <name evidence="2" type="ORF">BB215W447A_1861</name>
    <name evidence="3" type="ORF">BIFLH24_00334</name>
</gene>
<dbReference type="EMBL" id="CP021558">
    <property type="protein sequence ID" value="AUE03865.1"/>
    <property type="molecule type" value="Genomic_DNA"/>
</dbReference>
<evidence type="ECO:0000313" key="2">
    <source>
        <dbReference type="EMBL" id="AUE03865.1"/>
    </source>
</evidence>
<feature type="transmembrane region" description="Helical" evidence="1">
    <location>
        <begin position="53"/>
        <end position="71"/>
    </location>
</feature>
<proteinExistence type="predicted"/>
<dbReference type="Pfam" id="PF12666">
    <property type="entry name" value="PrgI"/>
    <property type="match status" value="1"/>
</dbReference>
<organism evidence="2 4">
    <name type="scientific">Bifidobacterium breve</name>
    <dbReference type="NCBI Taxonomy" id="1685"/>
    <lineage>
        <taxon>Bacteria</taxon>
        <taxon>Bacillati</taxon>
        <taxon>Actinomycetota</taxon>
        <taxon>Actinomycetes</taxon>
        <taxon>Bifidobacteriales</taxon>
        <taxon>Bifidobacteriaceae</taxon>
        <taxon>Bifidobacterium</taxon>
    </lineage>
</organism>
<protein>
    <submittedName>
        <fullName evidence="3">PrgI family protein</fullName>
    </submittedName>
</protein>
<keyword evidence="1" id="KW-0472">Membrane</keyword>
<dbReference type="RefSeq" id="WP_016462536.1">
    <property type="nucleotide sequence ID" value="NZ_BCXS01000044.1"/>
</dbReference>
<name>A0A0M4LMC5_BIFBR</name>
<dbReference type="Proteomes" id="UP000494173">
    <property type="component" value="Unassembled WGS sequence"/>
</dbReference>
<dbReference type="EMBL" id="CABWKB010000001">
    <property type="protein sequence ID" value="VWQ13284.1"/>
    <property type="molecule type" value="Genomic_DNA"/>
</dbReference>
<feature type="transmembrane region" description="Helical" evidence="1">
    <location>
        <begin position="27"/>
        <end position="47"/>
    </location>
</feature>
<evidence type="ECO:0000256" key="1">
    <source>
        <dbReference type="SAM" id="Phobius"/>
    </source>
</evidence>
<dbReference type="InterPro" id="IPR024414">
    <property type="entry name" value="Uncharacterised_PrgI"/>
</dbReference>
<evidence type="ECO:0000313" key="4">
    <source>
        <dbReference type="Proteomes" id="UP000232491"/>
    </source>
</evidence>
<accession>A0A0M4LMC5</accession>
<keyword evidence="1" id="KW-1133">Transmembrane helix</keyword>
<evidence type="ECO:0000313" key="5">
    <source>
        <dbReference type="Proteomes" id="UP000494173"/>
    </source>
</evidence>